<protein>
    <submittedName>
        <fullName evidence="1">Uncharacterized protein</fullName>
    </submittedName>
</protein>
<comment type="caution">
    <text evidence="1">The sequence shown here is derived from an EMBL/GenBank/DDBJ whole genome shotgun (WGS) entry which is preliminary data.</text>
</comment>
<evidence type="ECO:0000313" key="1">
    <source>
        <dbReference type="EMBL" id="KAK5812568.1"/>
    </source>
</evidence>
<dbReference type="PANTHER" id="PTHR33116">
    <property type="entry name" value="REVERSE TRANSCRIPTASE ZINC-BINDING DOMAIN-CONTAINING PROTEIN-RELATED-RELATED"/>
    <property type="match status" value="1"/>
</dbReference>
<proteinExistence type="predicted"/>
<sequence length="90" mass="10203">MFFFGGVEDNLKDNLSSLLGYQKVHNLGIYLGVPLFHGRVTCSTLRFIVDKVRSELNNWGAKQLSMADRITFVQSVLSIPNYFMQSMSIP</sequence>
<accession>A0ABR0P222</accession>
<gene>
    <name evidence="1" type="ORF">PVK06_028003</name>
</gene>
<dbReference type="PANTHER" id="PTHR33116:SF86">
    <property type="entry name" value="REVERSE TRANSCRIPTASE DOMAIN-CONTAINING PROTEIN"/>
    <property type="match status" value="1"/>
</dbReference>
<evidence type="ECO:0000313" key="2">
    <source>
        <dbReference type="Proteomes" id="UP001358586"/>
    </source>
</evidence>
<reference evidence="1 2" key="1">
    <citation type="submission" date="2023-03" db="EMBL/GenBank/DDBJ databases">
        <title>WGS of Gossypium arboreum.</title>
        <authorList>
            <person name="Yu D."/>
        </authorList>
    </citation>
    <scope>NUCLEOTIDE SEQUENCE [LARGE SCALE GENOMIC DNA]</scope>
    <source>
        <tissue evidence="1">Leaf</tissue>
    </source>
</reference>
<name>A0ABR0P222_GOSAR</name>
<organism evidence="1 2">
    <name type="scientific">Gossypium arboreum</name>
    <name type="common">Tree cotton</name>
    <name type="synonym">Gossypium nanking</name>
    <dbReference type="NCBI Taxonomy" id="29729"/>
    <lineage>
        <taxon>Eukaryota</taxon>
        <taxon>Viridiplantae</taxon>
        <taxon>Streptophyta</taxon>
        <taxon>Embryophyta</taxon>
        <taxon>Tracheophyta</taxon>
        <taxon>Spermatophyta</taxon>
        <taxon>Magnoliopsida</taxon>
        <taxon>eudicotyledons</taxon>
        <taxon>Gunneridae</taxon>
        <taxon>Pentapetalae</taxon>
        <taxon>rosids</taxon>
        <taxon>malvids</taxon>
        <taxon>Malvales</taxon>
        <taxon>Malvaceae</taxon>
        <taxon>Malvoideae</taxon>
        <taxon>Gossypium</taxon>
    </lineage>
</organism>
<dbReference type="EMBL" id="JARKNE010000008">
    <property type="protein sequence ID" value="KAK5812568.1"/>
    <property type="molecule type" value="Genomic_DNA"/>
</dbReference>
<keyword evidence="2" id="KW-1185">Reference proteome</keyword>
<dbReference type="Proteomes" id="UP001358586">
    <property type="component" value="Chromosome 8"/>
</dbReference>